<sequence length="1125" mass="124925">MKMNCSTTFSFDKSLLYLHCFLTLFLLETYCAQSQTVPIPSREVGTAVIPPSPDAMALGKYGLIPVSLYTGVPDIAINLGTAEGKDISVPISLNYHNNGLKSFEKASSVGLGWTLNAGGVITRIIRDKVDELTPSQYRYDHSIDNYSASGNVNLENVQVYLEGATYFGTYDTEPDIYVYNFGEYSGSFMFFKDKIYQFPYRKLKITGTSSGPFTITTEKGNVYTFSTTETSTPKNSSTSSYSIPTHISSWYLTSIQPPDKKEIISFSYAGGDPIIMHGSSSQSYLKKAIGNSVLEQKSSSLPTTINAIHLSSISTSKMTVNFNTQTVARTDIDGNAYAIDNVSFVNNLGSTINKFKFNYGYFGAGHMLASPLKLLNVIEDYENSKKTHSFEYNDAATFPVLTDAVDHWGYVNGSTSPNIIIPNTIVNGGANREPSGSLLGMLTKVTYPTGGETRFEYEPNMYFTGKNYVQKATTVAGDLFRSNASDNTLLLYSNTFKLAYKQDVTVSYRRNPKEATSSDPNAPNGPNALTKNIEPEVTITPVDGTSGVTRKFLINYNYQNSGILETVNLPAGDYQIDVKCDSKELSVNGYVGYSYSTNIPIEGVAGPGQRIKRILSFSNTPGQTSPSLTKSYSYVDDLGFSTGVLVKGVDYLTNPSYKVVTYSLTLPSNDEYQVYSSSISATLSDLLNQEMYYKQVDENDVSAVDTLKSRSKFISYLNAYDYLMTDVRLSEKTDYKKTSSGYSAILKNQYTYGLKLDTVFSALKPIQTIQAIVQSGAGPERMRNFNWKWYQLYPSAWVYNTSNTITSYADSDSTIVRNTFVNDIRKTHNLLQRNEELSNGYQRLTKYKYPENYSSRVMGSLLDAHVVSPVIEQQSWLKKSATDSVLTAGTITEYDNSVYKPKNEYKLELTSPSAGPNQESITADGFFDSIISDSKYVNRAQYTYDSNSGNILSQDLLNRSSEQNVSYIWGYDGNYPIAKCFNGAPSDFKFLSFEEGGNGTIAGSGHTGSHYYSGDYSLNFSLPNSAKKYLYSFWYLQSGKWVFSGESEYTGPTTLTLGDAIDDVKIYPNDGQMSTYTYYPGVGLTSSTDVKDNTTFYQYDASQRLINILDQNGNIIKNIDYHYRP</sequence>
<dbReference type="Proteomes" id="UP000320300">
    <property type="component" value="Unassembled WGS sequence"/>
</dbReference>
<dbReference type="RefSeq" id="WP_142527480.1">
    <property type="nucleotide sequence ID" value="NZ_CBCSJO010000004.1"/>
</dbReference>
<name>A0A521C7S7_9SPHI</name>
<dbReference type="EMBL" id="FXTN01000003">
    <property type="protein sequence ID" value="SMO55425.1"/>
    <property type="molecule type" value="Genomic_DNA"/>
</dbReference>
<gene>
    <name evidence="2" type="ORF">SAMN06265348_103285</name>
</gene>
<evidence type="ECO:0000313" key="3">
    <source>
        <dbReference type="Proteomes" id="UP000320300"/>
    </source>
</evidence>
<evidence type="ECO:0000313" key="2">
    <source>
        <dbReference type="EMBL" id="SMO55425.1"/>
    </source>
</evidence>
<protein>
    <submittedName>
        <fullName evidence="2">YD repeat-containing protein</fullName>
    </submittedName>
</protein>
<evidence type="ECO:0000256" key="1">
    <source>
        <dbReference type="SAM" id="MobiDB-lite"/>
    </source>
</evidence>
<dbReference type="OrthoDB" id="903892at2"/>
<keyword evidence="3" id="KW-1185">Reference proteome</keyword>
<accession>A0A521C7S7</accession>
<feature type="region of interest" description="Disordered" evidence="1">
    <location>
        <begin position="510"/>
        <end position="533"/>
    </location>
</feature>
<proteinExistence type="predicted"/>
<organism evidence="2 3">
    <name type="scientific">Pedobacter westerhofensis</name>
    <dbReference type="NCBI Taxonomy" id="425512"/>
    <lineage>
        <taxon>Bacteria</taxon>
        <taxon>Pseudomonadati</taxon>
        <taxon>Bacteroidota</taxon>
        <taxon>Sphingobacteriia</taxon>
        <taxon>Sphingobacteriales</taxon>
        <taxon>Sphingobacteriaceae</taxon>
        <taxon>Pedobacter</taxon>
    </lineage>
</organism>
<reference evidence="2 3" key="1">
    <citation type="submission" date="2017-05" db="EMBL/GenBank/DDBJ databases">
        <authorList>
            <person name="Varghese N."/>
            <person name="Submissions S."/>
        </authorList>
    </citation>
    <scope>NUCLEOTIDE SEQUENCE [LARGE SCALE GENOMIC DNA]</scope>
    <source>
        <strain evidence="2 3">DSM 19036</strain>
    </source>
</reference>
<dbReference type="AlphaFoldDB" id="A0A521C7S7"/>